<keyword evidence="1" id="KW-0328">Glycosyltransferase</keyword>
<reference evidence="4 5" key="1">
    <citation type="journal article" date="2014" name="Genome Announc.">
        <title>Draft genome sequences of eight enterohepatic helicobacter species isolated from both laboratory and wild rodents.</title>
        <authorList>
            <person name="Sheh A."/>
            <person name="Shen Z."/>
            <person name="Fox J.G."/>
        </authorList>
    </citation>
    <scope>NUCLEOTIDE SEQUENCE [LARGE SCALE GENOMIC DNA]</scope>
    <source>
        <strain evidence="4 5">MIT 09-6949</strain>
    </source>
</reference>
<dbReference type="OrthoDB" id="5372349at2"/>
<evidence type="ECO:0000259" key="3">
    <source>
        <dbReference type="Pfam" id="PF00535"/>
    </source>
</evidence>
<dbReference type="CDD" id="cd00761">
    <property type="entry name" value="Glyco_tranf_GTA_type"/>
    <property type="match status" value="1"/>
</dbReference>
<dbReference type="STRING" id="1677920.LS71_01660"/>
<protein>
    <submittedName>
        <fullName evidence="4">Glycosyltransferase</fullName>
    </submittedName>
</protein>
<dbReference type="Proteomes" id="UP000029733">
    <property type="component" value="Unassembled WGS sequence"/>
</dbReference>
<accession>A0A4V6I2M8</accession>
<keyword evidence="5" id="KW-1185">Reference proteome</keyword>
<dbReference type="AlphaFoldDB" id="A0A4V6I2M8"/>
<dbReference type="Gene3D" id="3.90.550.10">
    <property type="entry name" value="Spore Coat Polysaccharide Biosynthesis Protein SpsA, Chain A"/>
    <property type="match status" value="1"/>
</dbReference>
<evidence type="ECO:0000313" key="4">
    <source>
        <dbReference type="EMBL" id="TLD96732.1"/>
    </source>
</evidence>
<dbReference type="Pfam" id="PF00535">
    <property type="entry name" value="Glycos_transf_2"/>
    <property type="match status" value="1"/>
</dbReference>
<sequence>MEKQVESIEGKAHKGERMRFFIIVPIFNAQHYLHRCLDSILAQSYAHFRAILVNDGSSDESLEIAKIYAQTDERFEVISQANGGSSVARNSGLKRVREILYNDTLCGDTYTSPPPPQEYHNYIVFLDCDDYLEQNGLRILHDRLKGHRIQVLVESKITARSAEDDKIVPFGYRVFAPYLKGLYNASSIAKANNAPIATTWAFIIESSYFFAHNFAFIPHIIFEDIAFCTEVTLKAQSIYIDEAHFYNYVLTPNSIMRAHKDAQRYIKEAYSYFFTLEFFRKMRQSSDDEAICGYCERMLVHFTKELLRALQFVGYRAEVGFTQRDLDAYVPYMRGKYYFCYKYPRIYGYPKRIRLWCENVFARLCKHAHSTN</sequence>
<keyword evidence="2 4" id="KW-0808">Transferase</keyword>
<dbReference type="PANTHER" id="PTHR22916:SF51">
    <property type="entry name" value="GLYCOSYLTRANSFERASE EPSH-RELATED"/>
    <property type="match status" value="1"/>
</dbReference>
<dbReference type="PANTHER" id="PTHR22916">
    <property type="entry name" value="GLYCOSYLTRANSFERASE"/>
    <property type="match status" value="1"/>
</dbReference>
<evidence type="ECO:0000313" key="5">
    <source>
        <dbReference type="Proteomes" id="UP000029733"/>
    </source>
</evidence>
<dbReference type="GO" id="GO:0016758">
    <property type="term" value="F:hexosyltransferase activity"/>
    <property type="evidence" value="ECO:0007669"/>
    <property type="project" value="UniProtKB-ARBA"/>
</dbReference>
<organism evidence="4 5">
    <name type="scientific">Helicobacter jaachi</name>
    <dbReference type="NCBI Taxonomy" id="1677920"/>
    <lineage>
        <taxon>Bacteria</taxon>
        <taxon>Pseudomonadati</taxon>
        <taxon>Campylobacterota</taxon>
        <taxon>Epsilonproteobacteria</taxon>
        <taxon>Campylobacterales</taxon>
        <taxon>Helicobacteraceae</taxon>
        <taxon>Helicobacter</taxon>
    </lineage>
</organism>
<proteinExistence type="predicted"/>
<evidence type="ECO:0000256" key="1">
    <source>
        <dbReference type="ARBA" id="ARBA00022676"/>
    </source>
</evidence>
<comment type="caution">
    <text evidence="4">The sequence shown here is derived from an EMBL/GenBank/DDBJ whole genome shotgun (WGS) entry which is preliminary data.</text>
</comment>
<gene>
    <name evidence="4" type="ORF">LS71_003740</name>
</gene>
<dbReference type="InterPro" id="IPR001173">
    <property type="entry name" value="Glyco_trans_2-like"/>
</dbReference>
<dbReference type="EMBL" id="JRPR02000002">
    <property type="protein sequence ID" value="TLD96732.1"/>
    <property type="molecule type" value="Genomic_DNA"/>
</dbReference>
<evidence type="ECO:0000256" key="2">
    <source>
        <dbReference type="ARBA" id="ARBA00022679"/>
    </source>
</evidence>
<dbReference type="SUPFAM" id="SSF53448">
    <property type="entry name" value="Nucleotide-diphospho-sugar transferases"/>
    <property type="match status" value="1"/>
</dbReference>
<feature type="domain" description="Glycosyltransferase 2-like" evidence="3">
    <location>
        <begin position="22"/>
        <end position="97"/>
    </location>
</feature>
<name>A0A4V6I2M8_9HELI</name>
<dbReference type="InterPro" id="IPR029044">
    <property type="entry name" value="Nucleotide-diphossugar_trans"/>
</dbReference>